<dbReference type="RefSeq" id="WP_091151820.1">
    <property type="nucleotide sequence ID" value="NZ_FNOT01000002.1"/>
</dbReference>
<keyword evidence="2" id="KW-1185">Reference proteome</keyword>
<dbReference type="Proteomes" id="UP000198921">
    <property type="component" value="Unassembled WGS sequence"/>
</dbReference>
<dbReference type="EMBL" id="FNOT01000002">
    <property type="protein sequence ID" value="SDX61961.1"/>
    <property type="molecule type" value="Genomic_DNA"/>
</dbReference>
<reference evidence="2" key="1">
    <citation type="submission" date="2016-10" db="EMBL/GenBank/DDBJ databases">
        <authorList>
            <person name="Varghese N."/>
            <person name="Submissions S."/>
        </authorList>
    </citation>
    <scope>NUCLEOTIDE SEQUENCE [LARGE SCALE GENOMIC DNA]</scope>
    <source>
        <strain evidence="2">DSM 45422</strain>
    </source>
</reference>
<protein>
    <submittedName>
        <fullName evidence="1">Uncharacterized protein</fullName>
    </submittedName>
</protein>
<dbReference type="STRING" id="1137993.SAMN05660209_00874"/>
<organism evidence="1 2">
    <name type="scientific">Geodermatophilus africanus</name>
    <dbReference type="NCBI Taxonomy" id="1137993"/>
    <lineage>
        <taxon>Bacteria</taxon>
        <taxon>Bacillati</taxon>
        <taxon>Actinomycetota</taxon>
        <taxon>Actinomycetes</taxon>
        <taxon>Geodermatophilales</taxon>
        <taxon>Geodermatophilaceae</taxon>
        <taxon>Geodermatophilus</taxon>
    </lineage>
</organism>
<sequence length="128" mass="13569">MTVDDRRRRITRLLAGAGAVWGLTLLAAPGRVVDALCPELPRSRRWAVPLLGARLALQHGAVLAVPDARIVRVGSAVDLLHAASMVPLTRSAPHRRAALISGAVAAGYAVLAPAVAPRSEHRRESGRR</sequence>
<dbReference type="AlphaFoldDB" id="A0A1H3D6C5"/>
<accession>A0A1H3D6C5</accession>
<gene>
    <name evidence="1" type="ORF">SAMN05660209_00874</name>
</gene>
<proteinExistence type="predicted"/>
<evidence type="ECO:0000313" key="2">
    <source>
        <dbReference type="Proteomes" id="UP000198921"/>
    </source>
</evidence>
<dbReference type="OrthoDB" id="5198262at2"/>
<evidence type="ECO:0000313" key="1">
    <source>
        <dbReference type="EMBL" id="SDX61961.1"/>
    </source>
</evidence>
<name>A0A1H3D6C5_9ACTN</name>